<dbReference type="Pfam" id="PF01381">
    <property type="entry name" value="HTH_3"/>
    <property type="match status" value="1"/>
</dbReference>
<dbReference type="Pfam" id="PF07883">
    <property type="entry name" value="Cupin_2"/>
    <property type="match status" value="1"/>
</dbReference>
<evidence type="ECO:0000259" key="2">
    <source>
        <dbReference type="PROSITE" id="PS50943"/>
    </source>
</evidence>
<dbReference type="EMBL" id="VMNW02000041">
    <property type="protein sequence ID" value="KAA9157466.1"/>
    <property type="molecule type" value="Genomic_DNA"/>
</dbReference>
<name>A0A5N0V0B8_9PSEU</name>
<keyword evidence="4" id="KW-1185">Reference proteome</keyword>
<evidence type="ECO:0000256" key="1">
    <source>
        <dbReference type="ARBA" id="ARBA00023125"/>
    </source>
</evidence>
<dbReference type="InterPro" id="IPR014710">
    <property type="entry name" value="RmlC-like_jellyroll"/>
</dbReference>
<dbReference type="InterPro" id="IPR050807">
    <property type="entry name" value="TransReg_Diox_bact_type"/>
</dbReference>
<accession>A0A5N0V0B8</accession>
<dbReference type="RefSeq" id="WP_144758162.1">
    <property type="nucleotide sequence ID" value="NZ_VMNW02000041.1"/>
</dbReference>
<sequence>MVKSAAGENARAQDTQSVGARLRERRLALRLTLRQVADGAGLSEGFVSQLERGVHSGSIATLQKITAVLGLDVGDLFTWDRSPAVLRFTDQQGFAFGESGRKVRLTPKRFHHLEAFLGVFEAGGSTGVEPYSHGDSEELLFVVSGEVEVTVGQTVHHLAALDSITYSSSEPHRVKESAGGTATVLWAMAPPSY</sequence>
<dbReference type="GO" id="GO:0005829">
    <property type="term" value="C:cytosol"/>
    <property type="evidence" value="ECO:0007669"/>
    <property type="project" value="TreeGrafter"/>
</dbReference>
<evidence type="ECO:0000313" key="4">
    <source>
        <dbReference type="Proteomes" id="UP000319769"/>
    </source>
</evidence>
<dbReference type="PANTHER" id="PTHR46797:SF1">
    <property type="entry name" value="METHYLPHOSPHONATE SYNTHASE"/>
    <property type="match status" value="1"/>
</dbReference>
<dbReference type="SUPFAM" id="SSF51182">
    <property type="entry name" value="RmlC-like cupins"/>
    <property type="match status" value="1"/>
</dbReference>
<keyword evidence="1" id="KW-0238">DNA-binding</keyword>
<dbReference type="InterPro" id="IPR011051">
    <property type="entry name" value="RmlC_Cupin_sf"/>
</dbReference>
<dbReference type="InterPro" id="IPR001387">
    <property type="entry name" value="Cro/C1-type_HTH"/>
</dbReference>
<dbReference type="CDD" id="cd00093">
    <property type="entry name" value="HTH_XRE"/>
    <property type="match status" value="1"/>
</dbReference>
<dbReference type="InterPro" id="IPR013096">
    <property type="entry name" value="Cupin_2"/>
</dbReference>
<dbReference type="Gene3D" id="1.10.260.40">
    <property type="entry name" value="lambda repressor-like DNA-binding domains"/>
    <property type="match status" value="1"/>
</dbReference>
<dbReference type="SMART" id="SM00530">
    <property type="entry name" value="HTH_XRE"/>
    <property type="match status" value="1"/>
</dbReference>
<dbReference type="Proteomes" id="UP000319769">
    <property type="component" value="Unassembled WGS sequence"/>
</dbReference>
<dbReference type="SUPFAM" id="SSF47413">
    <property type="entry name" value="lambda repressor-like DNA-binding domains"/>
    <property type="match status" value="1"/>
</dbReference>
<evidence type="ECO:0000313" key="3">
    <source>
        <dbReference type="EMBL" id="KAA9157466.1"/>
    </source>
</evidence>
<dbReference type="GO" id="GO:0003677">
    <property type="term" value="F:DNA binding"/>
    <property type="evidence" value="ECO:0007669"/>
    <property type="project" value="UniProtKB-KW"/>
</dbReference>
<dbReference type="InterPro" id="IPR010982">
    <property type="entry name" value="Lambda_DNA-bd_dom_sf"/>
</dbReference>
<dbReference type="GO" id="GO:0003700">
    <property type="term" value="F:DNA-binding transcription factor activity"/>
    <property type="evidence" value="ECO:0007669"/>
    <property type="project" value="TreeGrafter"/>
</dbReference>
<dbReference type="OrthoDB" id="5114244at2"/>
<dbReference type="PROSITE" id="PS50943">
    <property type="entry name" value="HTH_CROC1"/>
    <property type="match status" value="1"/>
</dbReference>
<protein>
    <submittedName>
        <fullName evidence="3">Helix-turn-helix domain-containing protein</fullName>
    </submittedName>
</protein>
<comment type="caution">
    <text evidence="3">The sequence shown here is derived from an EMBL/GenBank/DDBJ whole genome shotgun (WGS) entry which is preliminary data.</text>
</comment>
<proteinExistence type="predicted"/>
<gene>
    <name evidence="3" type="ORF">FPZ12_025190</name>
</gene>
<dbReference type="Gene3D" id="2.60.120.10">
    <property type="entry name" value="Jelly Rolls"/>
    <property type="match status" value="1"/>
</dbReference>
<dbReference type="AlphaFoldDB" id="A0A5N0V0B8"/>
<dbReference type="PANTHER" id="PTHR46797">
    <property type="entry name" value="HTH-TYPE TRANSCRIPTIONAL REGULATOR"/>
    <property type="match status" value="1"/>
</dbReference>
<dbReference type="CDD" id="cd02209">
    <property type="entry name" value="cupin_XRE_C"/>
    <property type="match status" value="1"/>
</dbReference>
<feature type="domain" description="HTH cro/C1-type" evidence="2">
    <location>
        <begin position="22"/>
        <end position="76"/>
    </location>
</feature>
<organism evidence="3 4">
    <name type="scientific">Amycolatopsis acidicola</name>
    <dbReference type="NCBI Taxonomy" id="2596893"/>
    <lineage>
        <taxon>Bacteria</taxon>
        <taxon>Bacillati</taxon>
        <taxon>Actinomycetota</taxon>
        <taxon>Actinomycetes</taxon>
        <taxon>Pseudonocardiales</taxon>
        <taxon>Pseudonocardiaceae</taxon>
        <taxon>Amycolatopsis</taxon>
    </lineage>
</organism>
<reference evidence="3" key="1">
    <citation type="submission" date="2019-09" db="EMBL/GenBank/DDBJ databases">
        <authorList>
            <person name="Teo W.F.A."/>
            <person name="Duangmal K."/>
        </authorList>
    </citation>
    <scope>NUCLEOTIDE SEQUENCE [LARGE SCALE GENOMIC DNA]</scope>
    <source>
        <strain evidence="3">K81G1</strain>
    </source>
</reference>